<feature type="region of interest" description="Disordered" evidence="1">
    <location>
        <begin position="62"/>
        <end position="86"/>
    </location>
</feature>
<gene>
    <name evidence="2" type="ORF">E2C01_067766</name>
</gene>
<evidence type="ECO:0000313" key="3">
    <source>
        <dbReference type="Proteomes" id="UP000324222"/>
    </source>
</evidence>
<dbReference type="AlphaFoldDB" id="A0A5B7HW02"/>
<evidence type="ECO:0000256" key="1">
    <source>
        <dbReference type="SAM" id="MobiDB-lite"/>
    </source>
</evidence>
<comment type="caution">
    <text evidence="2">The sequence shown here is derived from an EMBL/GenBank/DDBJ whole genome shotgun (WGS) entry which is preliminary data.</text>
</comment>
<keyword evidence="3" id="KW-1185">Reference proteome</keyword>
<protein>
    <submittedName>
        <fullName evidence="2">Uncharacterized protein</fullName>
    </submittedName>
</protein>
<name>A0A5B7HW02_PORTR</name>
<evidence type="ECO:0000313" key="2">
    <source>
        <dbReference type="EMBL" id="MPC73437.1"/>
    </source>
</evidence>
<sequence length="86" mass="9788">MYQPWSKARTPLRAPGRGRPTRDLHSEQGRRSGSLLPLDYPRRNSAPLHSEGVVAAVVWCHEEEGKKRKKNNGKDQRVGRKNEGNM</sequence>
<organism evidence="2 3">
    <name type="scientific">Portunus trituberculatus</name>
    <name type="common">Swimming crab</name>
    <name type="synonym">Neptunus trituberculatus</name>
    <dbReference type="NCBI Taxonomy" id="210409"/>
    <lineage>
        <taxon>Eukaryota</taxon>
        <taxon>Metazoa</taxon>
        <taxon>Ecdysozoa</taxon>
        <taxon>Arthropoda</taxon>
        <taxon>Crustacea</taxon>
        <taxon>Multicrustacea</taxon>
        <taxon>Malacostraca</taxon>
        <taxon>Eumalacostraca</taxon>
        <taxon>Eucarida</taxon>
        <taxon>Decapoda</taxon>
        <taxon>Pleocyemata</taxon>
        <taxon>Brachyura</taxon>
        <taxon>Eubrachyura</taxon>
        <taxon>Portunoidea</taxon>
        <taxon>Portunidae</taxon>
        <taxon>Portuninae</taxon>
        <taxon>Portunus</taxon>
    </lineage>
</organism>
<reference evidence="2 3" key="1">
    <citation type="submission" date="2019-05" db="EMBL/GenBank/DDBJ databases">
        <title>Another draft genome of Portunus trituberculatus and its Hox gene families provides insights of decapod evolution.</title>
        <authorList>
            <person name="Jeong J.-H."/>
            <person name="Song I."/>
            <person name="Kim S."/>
            <person name="Choi T."/>
            <person name="Kim D."/>
            <person name="Ryu S."/>
            <person name="Kim W."/>
        </authorList>
    </citation>
    <scope>NUCLEOTIDE SEQUENCE [LARGE SCALE GENOMIC DNA]</scope>
    <source>
        <tissue evidence="2">Muscle</tissue>
    </source>
</reference>
<proteinExistence type="predicted"/>
<feature type="compositionally biased region" description="Basic and acidic residues" evidence="1">
    <location>
        <begin position="20"/>
        <end position="30"/>
    </location>
</feature>
<dbReference type="Proteomes" id="UP000324222">
    <property type="component" value="Unassembled WGS sequence"/>
</dbReference>
<feature type="region of interest" description="Disordered" evidence="1">
    <location>
        <begin position="1"/>
        <end position="46"/>
    </location>
</feature>
<dbReference type="EMBL" id="VSRR010036796">
    <property type="protein sequence ID" value="MPC73437.1"/>
    <property type="molecule type" value="Genomic_DNA"/>
</dbReference>
<accession>A0A5B7HW02</accession>